<dbReference type="PANTHER" id="PTHR35038:SF8">
    <property type="entry name" value="C-TYPE POLYHEME CYTOCHROME OMCC"/>
    <property type="match status" value="1"/>
</dbReference>
<gene>
    <name evidence="4" type="ORF">SAMN02745165_00806</name>
</gene>
<evidence type="ECO:0000259" key="3">
    <source>
        <dbReference type="Pfam" id="PF09699"/>
    </source>
</evidence>
<dbReference type="Gene3D" id="1.10.1130.10">
    <property type="entry name" value="Flavocytochrome C3, Chain A"/>
    <property type="match status" value="1"/>
</dbReference>
<sequence length="1053" mass="110131">MKIRTLKCILLLACGVLLPLAAFARPVHDFSCEDCHKPDISFTELGHATTNVCLQCHNDKIAVSDASNLFSSYPVGVTPGLQNSHMWAAAEDNSAAGANAPTSPEFYGRYSVSRGLVTCSRCHDPHGASDNQNLLRLGSVESVCRECHSAWAGPVSHALGTHPLVADYAAVAVPQPDSYLTTPNNGGGQGSIALVDGGVGCSSCHAAHFVDSDSATADIAGAVQSAGDGRLLRADGAQGDQPSALCQACHTYRHHGDGSGEQIGCLSCHSGHAFNAGNPNYYVLRASVTTSSYGTVTGLDYSGSAAIDDAQKHSLWNDGVDGTADGYCEKCHGDAKDIIGHSSSDICTECHAHNESGAIYSFEGTGCSGCHLGSGDVDDYVFGNGTTAQVDQAQWNATGHGGAGFDSCYYCHGEAGHDDPTNPFRLANTTGPDGPNGVCWSCHKTGSTGFDPDGSGPVPLVNGSSKADSYHYGSKHGNSDKGGRFCWDCHDPHGDSNIVMVQDLLATRSDDFGLPVQTAPVVFTSNSTGTDFAKSSAPYDGICNVCHNGADHYTSNSGDGHNAGSVCTTCHPHSVDDAPNQAFAPAGGCVDCHAGPQDNGDGVPVGGRRGMMAEFPLSNAHAHYGNELNDDTCLVCHSTATHMNGYVELVDPDSGALYSFVQPSDLTSDPDLSNFCANCHDANGAARLASALNPFGNGNVPPDVASKFLGSLQWNEFYGDICFGSEGSQRPSNSHHDISDADQAFGSSKIECLDCHGAHTSAASQPVADPDNTLVAWSGTSNDFCLACHDGGSDPLNYDMPTGVEQHTFYTPVVDPVNTPGTSCGTGMIYDCNDQCIDEAQYASWIGDGTYCDDGAYGVDFNCAEFDYDGGDCTGTDPCIGNDCPSLAGIDSCNGYNRDPWWIGISWSNSAHGGGSKRSWPGYVLDPQAPSYVLDCISCHDPHGSYSATNPTGNPYMIRDYVDGSAFVDDGNRDDPTLGPVWTYGSAGPVVVPVEVGGSGPDMTSLCVKCHAKWQTADTFYHQDCNACNNCHSHGRAFGENDWEGGGNAPFCP</sequence>
<dbReference type="SUPFAM" id="SSF48695">
    <property type="entry name" value="Multiheme cytochromes"/>
    <property type="match status" value="4"/>
</dbReference>
<evidence type="ECO:0000313" key="5">
    <source>
        <dbReference type="Proteomes" id="UP000184171"/>
    </source>
</evidence>
<dbReference type="GO" id="GO:0016491">
    <property type="term" value="F:oxidoreductase activity"/>
    <property type="evidence" value="ECO:0007669"/>
    <property type="project" value="TreeGrafter"/>
</dbReference>
<dbReference type="EMBL" id="FQZT01000002">
    <property type="protein sequence ID" value="SHI76724.1"/>
    <property type="molecule type" value="Genomic_DNA"/>
</dbReference>
<dbReference type="InterPro" id="IPR051829">
    <property type="entry name" value="Multiheme_Cytochr_ET"/>
</dbReference>
<dbReference type="InterPro" id="IPR036280">
    <property type="entry name" value="Multihaem_cyt_sf"/>
</dbReference>
<reference evidence="4 5" key="1">
    <citation type="submission" date="2016-11" db="EMBL/GenBank/DDBJ databases">
        <authorList>
            <person name="Jaros S."/>
            <person name="Januszkiewicz K."/>
            <person name="Wedrychowicz H."/>
        </authorList>
    </citation>
    <scope>NUCLEOTIDE SEQUENCE [LARGE SCALE GENOMIC DNA]</scope>
    <source>
        <strain evidence="4 5">DSM 5091</strain>
    </source>
</reference>
<accession>A0A1M6DU00</accession>
<feature type="chain" id="PRO_5013087590" evidence="2">
    <location>
        <begin position="25"/>
        <end position="1053"/>
    </location>
</feature>
<evidence type="ECO:0000256" key="1">
    <source>
        <dbReference type="ARBA" id="ARBA00022729"/>
    </source>
</evidence>
<dbReference type="OrthoDB" id="9810317at2"/>
<dbReference type="PANTHER" id="PTHR35038">
    <property type="entry name" value="DISSIMILATORY SULFITE REDUCTASE SIRA"/>
    <property type="match status" value="1"/>
</dbReference>
<keyword evidence="5" id="KW-1185">Reference proteome</keyword>
<feature type="domain" description="Doubled CXXCH motif" evidence="3">
    <location>
        <begin position="118"/>
        <end position="150"/>
    </location>
</feature>
<proteinExistence type="predicted"/>
<name>A0A1M6DU00_MALRU</name>
<dbReference type="AlphaFoldDB" id="A0A1M6DU00"/>
<dbReference type="RefSeq" id="WP_072905841.1">
    <property type="nucleotide sequence ID" value="NZ_FQZT01000002.1"/>
</dbReference>
<feature type="signal peptide" evidence="2">
    <location>
        <begin position="1"/>
        <end position="24"/>
    </location>
</feature>
<dbReference type="NCBIfam" id="TIGR01905">
    <property type="entry name" value="paired_CXXCH_1"/>
    <property type="match status" value="1"/>
</dbReference>
<keyword evidence="1 2" id="KW-0732">Signal</keyword>
<evidence type="ECO:0000256" key="2">
    <source>
        <dbReference type="SAM" id="SignalP"/>
    </source>
</evidence>
<organism evidence="4 5">
    <name type="scientific">Malonomonas rubra DSM 5091</name>
    <dbReference type="NCBI Taxonomy" id="1122189"/>
    <lineage>
        <taxon>Bacteria</taxon>
        <taxon>Pseudomonadati</taxon>
        <taxon>Thermodesulfobacteriota</taxon>
        <taxon>Desulfuromonadia</taxon>
        <taxon>Desulfuromonadales</taxon>
        <taxon>Geopsychrobacteraceae</taxon>
        <taxon>Malonomonas</taxon>
    </lineage>
</organism>
<dbReference type="STRING" id="1122189.SAMN02745165_00806"/>
<dbReference type="Pfam" id="PF09699">
    <property type="entry name" value="Paired_CXXCH_1"/>
    <property type="match status" value="1"/>
</dbReference>
<evidence type="ECO:0000313" key="4">
    <source>
        <dbReference type="EMBL" id="SHI76724.1"/>
    </source>
</evidence>
<protein>
    <submittedName>
        <fullName evidence="4">Doubled CXXCH domain-containing protein</fullName>
    </submittedName>
</protein>
<dbReference type="Proteomes" id="UP000184171">
    <property type="component" value="Unassembled WGS sequence"/>
</dbReference>
<dbReference type="InterPro" id="IPR010177">
    <property type="entry name" value="Paired_CXXCH_1"/>
</dbReference>